<evidence type="ECO:0000313" key="6">
    <source>
        <dbReference type="Proteomes" id="UP000011863"/>
    </source>
</evidence>
<dbReference type="Pfam" id="PF13193">
    <property type="entry name" value="AMP-binding_C"/>
    <property type="match status" value="1"/>
</dbReference>
<gene>
    <name evidence="5" type="ORF">YM304_06780</name>
</gene>
<dbReference type="EC" id="6.2.1.-" evidence="5"/>
<dbReference type="InterPro" id="IPR025110">
    <property type="entry name" value="AMP-bd_C"/>
</dbReference>
<dbReference type="PROSITE" id="PS00455">
    <property type="entry name" value="AMP_BINDING"/>
    <property type="match status" value="1"/>
</dbReference>
<keyword evidence="2 5" id="KW-0436">Ligase</keyword>
<evidence type="ECO:0000313" key="5">
    <source>
        <dbReference type="EMBL" id="BAN00992.1"/>
    </source>
</evidence>
<dbReference type="EMBL" id="AP012057">
    <property type="protein sequence ID" value="BAN00992.1"/>
    <property type="molecule type" value="Genomic_DNA"/>
</dbReference>
<keyword evidence="6" id="KW-1185">Reference proteome</keyword>
<feature type="domain" description="AMP-dependent synthetase/ligase" evidence="3">
    <location>
        <begin position="10"/>
        <end position="372"/>
    </location>
</feature>
<dbReference type="InterPro" id="IPR042099">
    <property type="entry name" value="ANL_N_sf"/>
</dbReference>
<dbReference type="SUPFAM" id="SSF56801">
    <property type="entry name" value="Acetyl-CoA synthetase-like"/>
    <property type="match status" value="1"/>
</dbReference>
<dbReference type="CDD" id="cd17631">
    <property type="entry name" value="FACL_FadD13-like"/>
    <property type="match status" value="1"/>
</dbReference>
<dbReference type="RefSeq" id="WP_015440240.1">
    <property type="nucleotide sequence ID" value="NC_020520.1"/>
</dbReference>
<accession>A0A6C7E3Z6</accession>
<dbReference type="KEGG" id="aym:YM304_06780"/>
<dbReference type="Proteomes" id="UP000011863">
    <property type="component" value="Chromosome"/>
</dbReference>
<dbReference type="AlphaFoldDB" id="A0A6C7E3Z6"/>
<dbReference type="InterPro" id="IPR045851">
    <property type="entry name" value="AMP-bd_C_sf"/>
</dbReference>
<dbReference type="NCBIfam" id="NF004837">
    <property type="entry name" value="PRK06187.1"/>
    <property type="match status" value="1"/>
</dbReference>
<dbReference type="FunFam" id="3.30.300.30:FF:000008">
    <property type="entry name" value="2,3-dihydroxybenzoate-AMP ligase"/>
    <property type="match status" value="1"/>
</dbReference>
<dbReference type="InterPro" id="IPR020845">
    <property type="entry name" value="AMP-binding_CS"/>
</dbReference>
<organism evidence="5 6">
    <name type="scientific">Ilumatobacter coccineus (strain NBRC 103263 / KCTC 29153 / YM16-304)</name>
    <dbReference type="NCBI Taxonomy" id="1313172"/>
    <lineage>
        <taxon>Bacteria</taxon>
        <taxon>Bacillati</taxon>
        <taxon>Actinomycetota</taxon>
        <taxon>Acidimicrobiia</taxon>
        <taxon>Acidimicrobiales</taxon>
        <taxon>Ilumatobacteraceae</taxon>
        <taxon>Ilumatobacter</taxon>
    </lineage>
</organism>
<evidence type="ECO:0000259" key="4">
    <source>
        <dbReference type="Pfam" id="PF13193"/>
    </source>
</evidence>
<evidence type="ECO:0000259" key="3">
    <source>
        <dbReference type="Pfam" id="PF00501"/>
    </source>
</evidence>
<dbReference type="InterPro" id="IPR050237">
    <property type="entry name" value="ATP-dep_AMP-bd_enzyme"/>
</dbReference>
<comment type="similarity">
    <text evidence="1">Belongs to the ATP-dependent AMP-binding enzyme family.</text>
</comment>
<dbReference type="Gene3D" id="3.30.300.30">
    <property type="match status" value="1"/>
</dbReference>
<sequence length="508" mass="54890">MSENIGQLLTRRAHRDPSLEAIFEPATGRRFDYTELNRRSDQVANALVESGVQRGDRVGLLLMNGVEFVETFFAVAKIGAVNVPLNWRLVGDELEFILKDAGATVLVFDSEFAEVCADLRGRGDKTDVATWIQHGGDAADGVIDYDAWMSAASADPASAETDGDDLCFIMYTSGTTGLPKGVMHTHDTVLWANLTMATTNDFRQGDVFLNALPLFHVGALAPVLGVVFNGASLVLLRAFDPAQSWDLIKSEKVTITLMVPAMLQFMLAVFDSEAHDATTLRWVMSGAAPVPVNLINAYTDLGIEIHQVYGLTETCGPACVISAADAPTHIGSTGRSFFFTEVRVVRDDGTDCDPGEAGEVLVKGGHIMTGYWNRPDATADTLIDGWLHTGDVATMDADGFVTIVDRIKDMLISGGENVYPAEIENVLLGHDKIADAAIIGMPSDKWGESPLAVIVRSDESLTADEVMEYTAGKLAPFKAVKGVEFVDVIPRNPTGKVLKRELRDTYVS</sequence>
<dbReference type="PANTHER" id="PTHR43767:SF1">
    <property type="entry name" value="NONRIBOSOMAL PEPTIDE SYNTHASE PES1 (EUROFUNG)-RELATED"/>
    <property type="match status" value="1"/>
</dbReference>
<evidence type="ECO:0000256" key="1">
    <source>
        <dbReference type="ARBA" id="ARBA00006432"/>
    </source>
</evidence>
<reference evidence="5 6" key="1">
    <citation type="journal article" date="2013" name="Int. J. Syst. Evol. Microbiol.">
        <title>Ilumatobacter nonamiense sp. nov. and Ilumatobacter coccineum sp. nov., isolated from seashore sand.</title>
        <authorList>
            <person name="Matsumoto A."/>
            <person name="Kasai H."/>
            <person name="Matsuo Y."/>
            <person name="Shizuri Y."/>
            <person name="Ichikawa N."/>
            <person name="Fujita N."/>
            <person name="Omura S."/>
            <person name="Takahashi Y."/>
        </authorList>
    </citation>
    <scope>NUCLEOTIDE SEQUENCE [LARGE SCALE GENOMIC DNA]</scope>
    <source>
        <strain evidence="6">NBRC 103263 / KCTC 29153 / YM16-304</strain>
    </source>
</reference>
<evidence type="ECO:0000256" key="2">
    <source>
        <dbReference type="ARBA" id="ARBA00022598"/>
    </source>
</evidence>
<protein>
    <submittedName>
        <fullName evidence="5">Putative fatty-acid--CoA ligase</fullName>
        <ecNumber evidence="5">6.2.1.-</ecNumber>
    </submittedName>
</protein>
<dbReference type="PANTHER" id="PTHR43767">
    <property type="entry name" value="LONG-CHAIN-FATTY-ACID--COA LIGASE"/>
    <property type="match status" value="1"/>
</dbReference>
<dbReference type="OrthoDB" id="9803968at2"/>
<name>A0A6C7E3Z6_ILUCY</name>
<dbReference type="InterPro" id="IPR000873">
    <property type="entry name" value="AMP-dep_synth/lig_dom"/>
</dbReference>
<dbReference type="Gene3D" id="3.40.50.12780">
    <property type="entry name" value="N-terminal domain of ligase-like"/>
    <property type="match status" value="1"/>
</dbReference>
<dbReference type="GO" id="GO:0016878">
    <property type="term" value="F:acid-thiol ligase activity"/>
    <property type="evidence" value="ECO:0007669"/>
    <property type="project" value="UniProtKB-ARBA"/>
</dbReference>
<dbReference type="Pfam" id="PF00501">
    <property type="entry name" value="AMP-binding"/>
    <property type="match status" value="1"/>
</dbReference>
<feature type="domain" description="AMP-binding enzyme C-terminal" evidence="4">
    <location>
        <begin position="422"/>
        <end position="496"/>
    </location>
</feature>
<proteinExistence type="inferred from homology"/>